<dbReference type="Proteomes" id="UP000198407">
    <property type="component" value="Unassembled WGS sequence"/>
</dbReference>
<protein>
    <submittedName>
        <fullName evidence="2">AAA domain-containing protein, putative AbiEii toxin, Type IV TA system</fullName>
    </submittedName>
</protein>
<dbReference type="SUPFAM" id="SSF52540">
    <property type="entry name" value="P-loop containing nucleoside triphosphate hydrolases"/>
    <property type="match status" value="1"/>
</dbReference>
<sequence length="383" mass="44038">MQSIPARISWRTAHDETGVPLQDFIDVLNDNASHLNGLASFPLQSGQAFYTIPQPDRLDKRVLRIETNGELSIDLNDDSMSNRISIKTLPSGWRAFGGLLAWLKGKHDEICVIEEPETHLHPTLQRLLIQRISEIAEENNLQLFLSTHSSVLIDIGIWPTPKIRLFEANGHALSELTNPALAMRGLGIRPSDIFQANGIVWVEGASDRIYLLHWLKLWCEENNREMPVENMHFSFSFYGGSMLGHYSASGAPGLIDMFSVNNNSIVVMDRDLDFVRENDVERCLNQSCVKYRVWSDFPSEERPNSFCWITEDYTIENYLPREFSEDYFTSKNGRFRKDSGYSKVAIAERFTHRYDQFQNSHRKDGDLQQNIEKIFNAVFAWNN</sequence>
<dbReference type="STRING" id="1215104.GCA_000730585_01880"/>
<feature type="domain" description="ATPase AAA-type core" evidence="1">
    <location>
        <begin position="51"/>
        <end position="154"/>
    </location>
</feature>
<reference evidence="3" key="1">
    <citation type="submission" date="2017-06" db="EMBL/GenBank/DDBJ databases">
        <authorList>
            <person name="Varghese N."/>
            <person name="Submissions S."/>
        </authorList>
    </citation>
    <scope>NUCLEOTIDE SEQUENCE [LARGE SCALE GENOMIC DNA]</scope>
    <source>
        <strain evidence="3">DSM 22348</strain>
    </source>
</reference>
<evidence type="ECO:0000259" key="1">
    <source>
        <dbReference type="Pfam" id="PF13304"/>
    </source>
</evidence>
<organism evidence="2 3">
    <name type="scientific">Pseudomonas japonica</name>
    <dbReference type="NCBI Taxonomy" id="256466"/>
    <lineage>
        <taxon>Bacteria</taxon>
        <taxon>Pseudomonadati</taxon>
        <taxon>Pseudomonadota</taxon>
        <taxon>Gammaproteobacteria</taxon>
        <taxon>Pseudomonadales</taxon>
        <taxon>Pseudomonadaceae</taxon>
        <taxon>Pseudomonas</taxon>
    </lineage>
</organism>
<dbReference type="AlphaFoldDB" id="A0A239C2G1"/>
<proteinExistence type="predicted"/>
<dbReference type="PANTHER" id="PTHR43581:SF2">
    <property type="entry name" value="EXCINUCLEASE ATPASE SUBUNIT"/>
    <property type="match status" value="1"/>
</dbReference>
<dbReference type="PANTHER" id="PTHR43581">
    <property type="entry name" value="ATP/GTP PHOSPHATASE"/>
    <property type="match status" value="1"/>
</dbReference>
<evidence type="ECO:0000313" key="3">
    <source>
        <dbReference type="Proteomes" id="UP000198407"/>
    </source>
</evidence>
<dbReference type="Pfam" id="PF13304">
    <property type="entry name" value="AAA_21"/>
    <property type="match status" value="1"/>
</dbReference>
<dbReference type="InterPro" id="IPR027417">
    <property type="entry name" value="P-loop_NTPase"/>
</dbReference>
<evidence type="ECO:0000313" key="2">
    <source>
        <dbReference type="EMBL" id="SNS13563.1"/>
    </source>
</evidence>
<accession>A0A239C2G1</accession>
<dbReference type="Gene3D" id="3.40.50.300">
    <property type="entry name" value="P-loop containing nucleotide triphosphate hydrolases"/>
    <property type="match status" value="1"/>
</dbReference>
<gene>
    <name evidence="2" type="ORF">SAMN05444352_103300</name>
</gene>
<name>A0A239C2G1_9PSED</name>
<dbReference type="EMBL" id="FZOL01000003">
    <property type="protein sequence ID" value="SNS13563.1"/>
    <property type="molecule type" value="Genomic_DNA"/>
</dbReference>
<dbReference type="InterPro" id="IPR051396">
    <property type="entry name" value="Bact_Antivir_Def_Nuclease"/>
</dbReference>
<keyword evidence="3" id="KW-1185">Reference proteome</keyword>
<dbReference type="InterPro" id="IPR003959">
    <property type="entry name" value="ATPase_AAA_core"/>
</dbReference>